<organism evidence="1 2">
    <name type="scientific">Hypsibius exemplaris</name>
    <name type="common">Freshwater tardigrade</name>
    <dbReference type="NCBI Taxonomy" id="2072580"/>
    <lineage>
        <taxon>Eukaryota</taxon>
        <taxon>Metazoa</taxon>
        <taxon>Ecdysozoa</taxon>
        <taxon>Tardigrada</taxon>
        <taxon>Eutardigrada</taxon>
        <taxon>Parachela</taxon>
        <taxon>Hypsibioidea</taxon>
        <taxon>Hypsibiidae</taxon>
        <taxon>Hypsibius</taxon>
    </lineage>
</organism>
<name>A0A1W0X3Z3_HYPEX</name>
<evidence type="ECO:0000313" key="2">
    <source>
        <dbReference type="Proteomes" id="UP000192578"/>
    </source>
</evidence>
<dbReference type="Proteomes" id="UP000192578">
    <property type="component" value="Unassembled WGS sequence"/>
</dbReference>
<reference evidence="2" key="1">
    <citation type="submission" date="2017-01" db="EMBL/GenBank/DDBJ databases">
        <title>Comparative genomics of anhydrobiosis in the tardigrade Hypsibius dujardini.</title>
        <authorList>
            <person name="Yoshida Y."/>
            <person name="Koutsovoulos G."/>
            <person name="Laetsch D."/>
            <person name="Stevens L."/>
            <person name="Kumar S."/>
            <person name="Horikawa D."/>
            <person name="Ishino K."/>
            <person name="Komine S."/>
            <person name="Tomita M."/>
            <person name="Blaxter M."/>
            <person name="Arakawa K."/>
        </authorList>
    </citation>
    <scope>NUCLEOTIDE SEQUENCE [LARGE SCALE GENOMIC DNA]</scope>
    <source>
        <strain evidence="2">Z151</strain>
    </source>
</reference>
<protein>
    <submittedName>
        <fullName evidence="1">Uncharacterized protein</fullName>
    </submittedName>
</protein>
<gene>
    <name evidence="1" type="ORF">BV898_04052</name>
</gene>
<keyword evidence="2" id="KW-1185">Reference proteome</keyword>
<proteinExistence type="predicted"/>
<evidence type="ECO:0000313" key="1">
    <source>
        <dbReference type="EMBL" id="OQV22203.1"/>
    </source>
</evidence>
<dbReference type="EMBL" id="MTYJ01000019">
    <property type="protein sequence ID" value="OQV22203.1"/>
    <property type="molecule type" value="Genomic_DNA"/>
</dbReference>
<sequence length="119" mass="13088">MPYHIPDCKRTNGRGFLACGFSQSHYFRTKDELAHHEAIYRMRRQFEGAAPLLVSAASFDNTLLSVCVVKICSVCSASYQSGMLTRELGVSPMQKFAFECAGNSAAEANAASLLLLKEF</sequence>
<dbReference type="OrthoDB" id="10069248at2759"/>
<dbReference type="AlphaFoldDB" id="A0A1W0X3Z3"/>
<accession>A0A1W0X3Z3</accession>
<comment type="caution">
    <text evidence="1">The sequence shown here is derived from an EMBL/GenBank/DDBJ whole genome shotgun (WGS) entry which is preliminary data.</text>
</comment>